<comment type="caution">
    <text evidence="2">The sequence shown here is derived from an EMBL/GenBank/DDBJ whole genome shotgun (WGS) entry which is preliminary data.</text>
</comment>
<keyword evidence="3" id="KW-1185">Reference proteome</keyword>
<organism evidence="2 3">
    <name type="scientific">Croceitalea marina</name>
    <dbReference type="NCBI Taxonomy" id="1775166"/>
    <lineage>
        <taxon>Bacteria</taxon>
        <taxon>Pseudomonadati</taxon>
        <taxon>Bacteroidota</taxon>
        <taxon>Flavobacteriia</taxon>
        <taxon>Flavobacteriales</taxon>
        <taxon>Flavobacteriaceae</taxon>
        <taxon>Croceitalea</taxon>
    </lineage>
</organism>
<dbReference type="EMBL" id="JBHULB010000007">
    <property type="protein sequence ID" value="MFD2586551.1"/>
    <property type="molecule type" value="Genomic_DNA"/>
</dbReference>
<sequence length="192" mass="20688">MENWFAALSLFEKVYWVTALISSGIFIVLIVLTILGGDADDMGGDVDAEVDGDSGIGFQFLSFKNLMGFFTIFGWTGIACLDNGLTTSVTVIISVICGLLMMTAMAALFYYLAKLQSSGTLKLKNALNQVGEVYLTIGSKRSSIGKVSINVQGTLRELEALTDENNDLVQGNVVQVKEVTDNGILIVQLLNK</sequence>
<dbReference type="RefSeq" id="WP_377766126.1">
    <property type="nucleotide sequence ID" value="NZ_JBHULB010000007.1"/>
</dbReference>
<keyword evidence="1" id="KW-0812">Transmembrane</keyword>
<evidence type="ECO:0000256" key="1">
    <source>
        <dbReference type="SAM" id="Phobius"/>
    </source>
</evidence>
<gene>
    <name evidence="2" type="ORF">ACFSQJ_06395</name>
</gene>
<feature type="transmembrane region" description="Helical" evidence="1">
    <location>
        <begin position="91"/>
        <end position="113"/>
    </location>
</feature>
<feature type="transmembrane region" description="Helical" evidence="1">
    <location>
        <begin position="14"/>
        <end position="35"/>
    </location>
</feature>
<proteinExistence type="predicted"/>
<feature type="transmembrane region" description="Helical" evidence="1">
    <location>
        <begin position="66"/>
        <end position="85"/>
    </location>
</feature>
<accession>A0ABW5MUT3</accession>
<evidence type="ECO:0000313" key="3">
    <source>
        <dbReference type="Proteomes" id="UP001597526"/>
    </source>
</evidence>
<keyword evidence="1" id="KW-0472">Membrane</keyword>
<keyword evidence="1" id="KW-1133">Transmembrane helix</keyword>
<dbReference type="Gene3D" id="2.40.50.140">
    <property type="entry name" value="Nucleic acid-binding proteins"/>
    <property type="match status" value="1"/>
</dbReference>
<protein>
    <recommendedName>
        <fullName evidence="4">Serine protease</fullName>
    </recommendedName>
</protein>
<evidence type="ECO:0008006" key="4">
    <source>
        <dbReference type="Google" id="ProtNLM"/>
    </source>
</evidence>
<evidence type="ECO:0000313" key="2">
    <source>
        <dbReference type="EMBL" id="MFD2586551.1"/>
    </source>
</evidence>
<name>A0ABW5MUT3_9FLAO</name>
<dbReference type="InterPro" id="IPR012340">
    <property type="entry name" value="NA-bd_OB-fold"/>
</dbReference>
<reference evidence="3" key="1">
    <citation type="journal article" date="2019" name="Int. J. Syst. Evol. Microbiol.">
        <title>The Global Catalogue of Microorganisms (GCM) 10K type strain sequencing project: providing services to taxonomists for standard genome sequencing and annotation.</title>
        <authorList>
            <consortium name="The Broad Institute Genomics Platform"/>
            <consortium name="The Broad Institute Genome Sequencing Center for Infectious Disease"/>
            <person name="Wu L."/>
            <person name="Ma J."/>
        </authorList>
    </citation>
    <scope>NUCLEOTIDE SEQUENCE [LARGE SCALE GENOMIC DNA]</scope>
    <source>
        <strain evidence="3">KCTC 52368</strain>
    </source>
</reference>
<dbReference type="Proteomes" id="UP001597526">
    <property type="component" value="Unassembled WGS sequence"/>
</dbReference>